<feature type="transmembrane region" description="Helical" evidence="7">
    <location>
        <begin position="121"/>
        <end position="140"/>
    </location>
</feature>
<evidence type="ECO:0000256" key="1">
    <source>
        <dbReference type="ARBA" id="ARBA00004651"/>
    </source>
</evidence>
<keyword evidence="4 7" id="KW-0812">Transmembrane</keyword>
<dbReference type="KEGG" id="aun:AWM73_01905"/>
<proteinExistence type="inferred from homology"/>
<comment type="subcellular location">
    <subcellularLocation>
        <location evidence="1">Cell membrane</location>
        <topology evidence="1">Multi-pass membrane protein</topology>
    </subcellularLocation>
</comment>
<feature type="transmembrane region" description="Helical" evidence="7">
    <location>
        <begin position="306"/>
        <end position="328"/>
    </location>
</feature>
<reference evidence="9 10" key="1">
    <citation type="submission" date="2020-12" db="EMBL/GenBank/DDBJ databases">
        <title>FDA dAtabase for Regulatory Grade micrObial Sequences (FDA-ARGOS): Supporting development and validation of Infectious Disease Dx tests.</title>
        <authorList>
            <person name="Sproer C."/>
            <person name="Gronow S."/>
            <person name="Severitt S."/>
            <person name="Schroder I."/>
            <person name="Tallon L."/>
            <person name="Sadzewicz L."/>
            <person name="Zhao X."/>
            <person name="Boylan J."/>
            <person name="Ott S."/>
            <person name="Bowen H."/>
            <person name="Vavikolanu K."/>
            <person name="Mehta A."/>
            <person name="Aluvathingal J."/>
            <person name="Nadendla S."/>
            <person name="Lowell S."/>
            <person name="Myers T."/>
            <person name="Yan Y."/>
            <person name="Sichtig H."/>
        </authorList>
    </citation>
    <scope>NUCLEOTIDE SEQUENCE [LARGE SCALE GENOMIC DNA]</scope>
    <source>
        <strain evidence="9 10">FDAARGOS_911</strain>
    </source>
</reference>
<evidence type="ECO:0000313" key="8">
    <source>
        <dbReference type="EMBL" id="MCY3053703.1"/>
    </source>
</evidence>
<keyword evidence="6 7" id="KW-0472">Membrane</keyword>
<gene>
    <name evidence="9" type="ORF">I6G68_08145</name>
    <name evidence="8" type="ORF">ODY43_06845</name>
</gene>
<feature type="transmembrane region" description="Helical" evidence="7">
    <location>
        <begin position="93"/>
        <end position="112"/>
    </location>
</feature>
<dbReference type="Pfam" id="PF03601">
    <property type="entry name" value="Cons_hypoth698"/>
    <property type="match status" value="1"/>
</dbReference>
<evidence type="ECO:0000313" key="9">
    <source>
        <dbReference type="EMBL" id="QPS01327.1"/>
    </source>
</evidence>
<keyword evidence="5 7" id="KW-1133">Transmembrane helix</keyword>
<dbReference type="EMBL" id="JAOTML010000007">
    <property type="protein sequence ID" value="MCY3053703.1"/>
    <property type="molecule type" value="Genomic_DNA"/>
</dbReference>
<evidence type="ECO:0000256" key="3">
    <source>
        <dbReference type="ARBA" id="ARBA00022475"/>
    </source>
</evidence>
<reference evidence="8" key="2">
    <citation type="submission" date="2022-09" db="EMBL/GenBank/DDBJ databases">
        <title>Aerococcus urinae taxonomy study.</title>
        <authorList>
            <person name="Christensen J."/>
            <person name="Senneby E."/>
        </authorList>
    </citation>
    <scope>NUCLEOTIDE SEQUENCE</scope>
    <source>
        <strain evidence="8">NLD-066-U95</strain>
    </source>
</reference>
<feature type="transmembrane region" description="Helical" evidence="7">
    <location>
        <begin position="9"/>
        <end position="26"/>
    </location>
</feature>
<feature type="transmembrane region" description="Helical" evidence="7">
    <location>
        <begin position="184"/>
        <end position="207"/>
    </location>
</feature>
<dbReference type="InterPro" id="IPR018383">
    <property type="entry name" value="UPF0324_pro"/>
</dbReference>
<feature type="transmembrane region" description="Helical" evidence="7">
    <location>
        <begin position="69"/>
        <end position="87"/>
    </location>
</feature>
<dbReference type="RefSeq" id="WP_060777837.1">
    <property type="nucleotide sequence ID" value="NZ_CAJHLF010000001.1"/>
</dbReference>
<feature type="transmembrane region" description="Helical" evidence="7">
    <location>
        <begin position="32"/>
        <end position="48"/>
    </location>
</feature>
<accession>A0A109REE6</accession>
<evidence type="ECO:0000256" key="7">
    <source>
        <dbReference type="SAM" id="Phobius"/>
    </source>
</evidence>
<feature type="transmembrane region" description="Helical" evidence="7">
    <location>
        <begin position="246"/>
        <end position="265"/>
    </location>
</feature>
<dbReference type="OrthoDB" id="9811391at2"/>
<evidence type="ECO:0000313" key="11">
    <source>
        <dbReference type="Proteomes" id="UP001069145"/>
    </source>
</evidence>
<evidence type="ECO:0000256" key="4">
    <source>
        <dbReference type="ARBA" id="ARBA00022692"/>
    </source>
</evidence>
<dbReference type="PANTHER" id="PTHR30106">
    <property type="entry name" value="INNER MEMBRANE PROTEIN YEIH-RELATED"/>
    <property type="match status" value="1"/>
</dbReference>
<feature type="transmembrane region" description="Helical" evidence="7">
    <location>
        <begin position="213"/>
        <end position="234"/>
    </location>
</feature>
<evidence type="ECO:0000256" key="2">
    <source>
        <dbReference type="ARBA" id="ARBA00007977"/>
    </source>
</evidence>
<evidence type="ECO:0000256" key="6">
    <source>
        <dbReference type="ARBA" id="ARBA00023136"/>
    </source>
</evidence>
<comment type="similarity">
    <text evidence="2">Belongs to the UPF0324 family.</text>
</comment>
<dbReference type="PANTHER" id="PTHR30106:SF2">
    <property type="entry name" value="UPF0324 INNER MEMBRANE PROTEIN YEIH"/>
    <property type="match status" value="1"/>
</dbReference>
<evidence type="ECO:0000313" key="10">
    <source>
        <dbReference type="Proteomes" id="UP000594771"/>
    </source>
</evidence>
<feature type="transmembrane region" description="Helical" evidence="7">
    <location>
        <begin position="152"/>
        <end position="172"/>
    </location>
</feature>
<organism evidence="9 10">
    <name type="scientific">Aerococcus urinae</name>
    <dbReference type="NCBI Taxonomy" id="1376"/>
    <lineage>
        <taxon>Bacteria</taxon>
        <taxon>Bacillati</taxon>
        <taxon>Bacillota</taxon>
        <taxon>Bacilli</taxon>
        <taxon>Lactobacillales</taxon>
        <taxon>Aerococcaceae</taxon>
        <taxon>Aerococcus</taxon>
    </lineage>
</organism>
<dbReference type="Proteomes" id="UP001069145">
    <property type="component" value="Unassembled WGS sequence"/>
</dbReference>
<name>A0A109REE6_9LACT</name>
<dbReference type="EMBL" id="CP065662">
    <property type="protein sequence ID" value="QPS01327.1"/>
    <property type="molecule type" value="Genomic_DNA"/>
</dbReference>
<protein>
    <submittedName>
        <fullName evidence="8 9">Sulfate exporter family transporter</fullName>
    </submittedName>
</protein>
<dbReference type="GeneID" id="35767092"/>
<keyword evidence="3" id="KW-1003">Cell membrane</keyword>
<feature type="transmembrane region" description="Helical" evidence="7">
    <location>
        <begin position="271"/>
        <end position="294"/>
    </location>
</feature>
<sequence>MDILKKKSFWLSFILLLLVSLFAKWLSGFPGLSLIGHLVIALIIGMVLQASGQLKGIAKGGSGFISNKFLRLGIILMGFRLNLEVLAQHGVKTITLAIVVIAFTIGLIYSLAKAAGIERKLSLLSASGCGICGAAAVLGLSPIIETDEDDEVISVAVVAILGTIFTLIMVLLRPIMGLTDVQFGVLAGGSLHEIAHAVAAGAAGGAASENIAVIVKLSRVLMLAPVSLIFSYIASRRSDGNSHAKIQWPWFMLGFIISSAIGTYAGLSEAIVGHLVDLAYILLGMAMAALGVNVNFKVVFEKGQKVFAVCFAGSVALFALVFVAAKMFF</sequence>
<evidence type="ECO:0000256" key="5">
    <source>
        <dbReference type="ARBA" id="ARBA00022989"/>
    </source>
</evidence>
<keyword evidence="11" id="KW-1185">Reference proteome</keyword>
<dbReference type="AlphaFoldDB" id="A0A109REE6"/>
<dbReference type="Proteomes" id="UP000594771">
    <property type="component" value="Chromosome"/>
</dbReference>
<dbReference type="GO" id="GO:0005886">
    <property type="term" value="C:plasma membrane"/>
    <property type="evidence" value="ECO:0007669"/>
    <property type="project" value="UniProtKB-SubCell"/>
</dbReference>